<keyword evidence="5" id="KW-0283">Flagellar rotation</keyword>
<dbReference type="GO" id="GO:0071973">
    <property type="term" value="P:bacterial-type flagellum-dependent cell motility"/>
    <property type="evidence" value="ECO:0007669"/>
    <property type="project" value="InterPro"/>
</dbReference>
<proteinExistence type="inferred from homology"/>
<gene>
    <name evidence="8" type="primary">fliN</name>
    <name evidence="8" type="ORF">RN51_01800</name>
</gene>
<dbReference type="PANTHER" id="PTHR43484:SF1">
    <property type="entry name" value="FLAGELLAR MOTOR SWITCH PROTEIN FLIN"/>
    <property type="match status" value="1"/>
</dbReference>
<evidence type="ECO:0000256" key="1">
    <source>
        <dbReference type="ARBA" id="ARBA00004413"/>
    </source>
</evidence>
<dbReference type="PANTHER" id="PTHR43484">
    <property type="match status" value="1"/>
</dbReference>
<keyword evidence="6" id="KW-0472">Membrane</keyword>
<dbReference type="InterPro" id="IPR001172">
    <property type="entry name" value="FliN_T3SS_HrcQb"/>
</dbReference>
<dbReference type="NCBIfam" id="TIGR02480">
    <property type="entry name" value="fliN"/>
    <property type="match status" value="1"/>
</dbReference>
<dbReference type="Proteomes" id="UP000033725">
    <property type="component" value="Unassembled WGS sequence"/>
</dbReference>
<keyword evidence="4" id="KW-0145">Chemotaxis</keyword>
<evidence type="ECO:0000256" key="5">
    <source>
        <dbReference type="ARBA" id="ARBA00022779"/>
    </source>
</evidence>
<feature type="domain" description="Flagellar motor switch protein FliN-like C-terminal" evidence="7">
    <location>
        <begin position="144"/>
        <end position="214"/>
    </location>
</feature>
<dbReference type="GO" id="GO:0009425">
    <property type="term" value="C:bacterial-type flagellum basal body"/>
    <property type="evidence" value="ECO:0007669"/>
    <property type="project" value="InterPro"/>
</dbReference>
<keyword evidence="3" id="KW-1003">Cell membrane</keyword>
<keyword evidence="8" id="KW-0969">Cilium</keyword>
<evidence type="ECO:0000256" key="2">
    <source>
        <dbReference type="ARBA" id="ARBA00009226"/>
    </source>
</evidence>
<keyword evidence="8" id="KW-0966">Cell projection</keyword>
<dbReference type="PRINTS" id="PR00956">
    <property type="entry name" value="FLGMOTORFLIN"/>
</dbReference>
<dbReference type="InterPro" id="IPR001543">
    <property type="entry name" value="FliN-like_C"/>
</dbReference>
<evidence type="ECO:0000313" key="9">
    <source>
        <dbReference type="Proteomes" id="UP000033725"/>
    </source>
</evidence>
<dbReference type="GO" id="GO:0006935">
    <property type="term" value="P:chemotaxis"/>
    <property type="evidence" value="ECO:0007669"/>
    <property type="project" value="UniProtKB-KW"/>
</dbReference>
<evidence type="ECO:0000256" key="4">
    <source>
        <dbReference type="ARBA" id="ARBA00022500"/>
    </source>
</evidence>
<evidence type="ECO:0000256" key="3">
    <source>
        <dbReference type="ARBA" id="ARBA00022475"/>
    </source>
</evidence>
<dbReference type="SUPFAM" id="SSF101801">
    <property type="entry name" value="Surface presentation of antigens (SPOA)"/>
    <property type="match status" value="1"/>
</dbReference>
<dbReference type="PATRIC" id="fig|82380.10.peg.1810"/>
<comment type="subcellular location">
    <subcellularLocation>
        <location evidence="1">Cell membrane</location>
        <topology evidence="1">Peripheral membrane protein</topology>
        <orientation evidence="1">Cytoplasmic side</orientation>
    </subcellularLocation>
</comment>
<dbReference type="RefSeq" id="WP_045263696.1">
    <property type="nucleotide sequence ID" value="NZ_JYIV01000025.1"/>
</dbReference>
<reference evidence="8 9" key="1">
    <citation type="submission" date="2015-02" db="EMBL/GenBank/DDBJ databases">
        <title>Draft genome sequences of ten Microbacterium spp. with emphasis on heavy metal contaminated environments.</title>
        <authorList>
            <person name="Corretto E."/>
        </authorList>
    </citation>
    <scope>NUCLEOTIDE SEQUENCE [LARGE SCALE GENOMIC DNA]</scope>
    <source>
        <strain evidence="8 9">BEL163</strain>
    </source>
</reference>
<protein>
    <submittedName>
        <fullName evidence="8">Flagellar motor switch protein FliN</fullName>
    </submittedName>
</protein>
<dbReference type="GO" id="GO:0005886">
    <property type="term" value="C:plasma membrane"/>
    <property type="evidence" value="ECO:0007669"/>
    <property type="project" value="UniProtKB-SubCell"/>
</dbReference>
<dbReference type="EMBL" id="JYIV01000025">
    <property type="protein sequence ID" value="KJL22486.1"/>
    <property type="molecule type" value="Genomic_DNA"/>
</dbReference>
<dbReference type="InterPro" id="IPR036429">
    <property type="entry name" value="SpoA-like_sf"/>
</dbReference>
<dbReference type="GO" id="GO:0003774">
    <property type="term" value="F:cytoskeletal motor activity"/>
    <property type="evidence" value="ECO:0007669"/>
    <property type="project" value="InterPro"/>
</dbReference>
<accession>A0A0F0KTC7</accession>
<name>A0A0F0KTC7_9MICO</name>
<sequence length="219" mass="22685">MTSTTTYESAVAAAFAASLPTPSPVVARASQVSGDTGDAVIAQFVGEASAQLAVQLFEPEILVDGLGGTPLTDRLRDALETATSALGSGALGEATIGDASALFADPAVQLFDLQDDADHTVGRLAVVVTRAPAGAASSSRRLHRIAGVEMELTVEIGRTRMAVRDVLDLEPGRIVELDRSAGAPADIKLNGRVIAHGEVVVVDQDYAVRITRILENVEA</sequence>
<dbReference type="Gene3D" id="2.30.330.10">
    <property type="entry name" value="SpoA-like"/>
    <property type="match status" value="1"/>
</dbReference>
<dbReference type="Pfam" id="PF01052">
    <property type="entry name" value="FliMN_C"/>
    <property type="match status" value="1"/>
</dbReference>
<dbReference type="InterPro" id="IPR012826">
    <property type="entry name" value="FliN"/>
</dbReference>
<dbReference type="InterPro" id="IPR051469">
    <property type="entry name" value="FliN/MopA/SpaO"/>
</dbReference>
<comment type="similarity">
    <text evidence="2">Belongs to the FliN/MopA/SpaO family.</text>
</comment>
<evidence type="ECO:0000313" key="8">
    <source>
        <dbReference type="EMBL" id="KJL22486.1"/>
    </source>
</evidence>
<evidence type="ECO:0000259" key="7">
    <source>
        <dbReference type="Pfam" id="PF01052"/>
    </source>
</evidence>
<dbReference type="AlphaFoldDB" id="A0A0F0KTC7"/>
<organism evidence="8 9">
    <name type="scientific">Microbacterium oxydans</name>
    <dbReference type="NCBI Taxonomy" id="82380"/>
    <lineage>
        <taxon>Bacteria</taxon>
        <taxon>Bacillati</taxon>
        <taxon>Actinomycetota</taxon>
        <taxon>Actinomycetes</taxon>
        <taxon>Micrococcales</taxon>
        <taxon>Microbacteriaceae</taxon>
        <taxon>Microbacterium</taxon>
    </lineage>
</organism>
<evidence type="ECO:0000256" key="6">
    <source>
        <dbReference type="ARBA" id="ARBA00023136"/>
    </source>
</evidence>
<keyword evidence="8" id="KW-0282">Flagellum</keyword>
<dbReference type="OrthoDB" id="9773459at2"/>
<comment type="caution">
    <text evidence="8">The sequence shown here is derived from an EMBL/GenBank/DDBJ whole genome shotgun (WGS) entry which is preliminary data.</text>
</comment>